<dbReference type="EMBL" id="BK033130">
    <property type="protein sequence ID" value="DAE46947.1"/>
    <property type="molecule type" value="Genomic_DNA"/>
</dbReference>
<protein>
    <submittedName>
        <fullName evidence="1">Tail assembly chaperone protein</fullName>
    </submittedName>
</protein>
<reference evidence="1" key="1">
    <citation type="journal article" date="2021" name="Proc. Natl. Acad. Sci. U.S.A.">
        <title>A Catalog of Tens of Thousands of Viruses from Human Metagenomes Reveals Hidden Associations with Chronic Diseases.</title>
        <authorList>
            <person name="Tisza M.J."/>
            <person name="Buck C.B."/>
        </authorList>
    </citation>
    <scope>NUCLEOTIDE SEQUENCE</scope>
    <source>
        <strain evidence="1">CtuoI59</strain>
    </source>
</reference>
<evidence type="ECO:0000313" key="1">
    <source>
        <dbReference type="EMBL" id="DAE46947.1"/>
    </source>
</evidence>
<name>A0A8S5RQM2_9CAUD</name>
<organism evidence="1">
    <name type="scientific">Ackermannviridae sp</name>
    <dbReference type="NCBI Taxonomy" id="2831612"/>
    <lineage>
        <taxon>Viruses</taxon>
        <taxon>Duplodnaviria</taxon>
        <taxon>Heunggongvirae</taxon>
        <taxon>Uroviricota</taxon>
        <taxon>Caudoviricetes</taxon>
        <taxon>Pantevenvirales</taxon>
        <taxon>Ackermannviridae</taxon>
    </lineage>
</organism>
<proteinExistence type="predicted"/>
<accession>A0A8S5RQM2</accession>
<sequence length="41" mass="4802">MKKVEEEMKLSLIRDIMKLSDKQIEYILNNLKGETDNAFAT</sequence>